<evidence type="ECO:0000256" key="2">
    <source>
        <dbReference type="ARBA" id="ARBA00022692"/>
    </source>
</evidence>
<feature type="transmembrane region" description="Helical" evidence="7">
    <location>
        <begin position="233"/>
        <end position="253"/>
    </location>
</feature>
<organism evidence="9 10">
    <name type="scientific">Canariomyces notabilis</name>
    <dbReference type="NCBI Taxonomy" id="2074819"/>
    <lineage>
        <taxon>Eukaryota</taxon>
        <taxon>Fungi</taxon>
        <taxon>Dikarya</taxon>
        <taxon>Ascomycota</taxon>
        <taxon>Pezizomycotina</taxon>
        <taxon>Sordariomycetes</taxon>
        <taxon>Sordariomycetidae</taxon>
        <taxon>Sordariales</taxon>
        <taxon>Chaetomiaceae</taxon>
        <taxon>Canariomyces</taxon>
    </lineage>
</organism>
<dbReference type="GeneID" id="89937995"/>
<accession>A0AAN6QEV1</accession>
<feature type="transmembrane region" description="Helical" evidence="7">
    <location>
        <begin position="109"/>
        <end position="134"/>
    </location>
</feature>
<keyword evidence="3 7" id="KW-1133">Transmembrane helix</keyword>
<name>A0AAN6QEV1_9PEZI</name>
<gene>
    <name evidence="9" type="ORF">N656DRAFT_771568</name>
</gene>
<feature type="compositionally biased region" description="Basic and acidic residues" evidence="6">
    <location>
        <begin position="391"/>
        <end position="402"/>
    </location>
</feature>
<feature type="transmembrane region" description="Helical" evidence="7">
    <location>
        <begin position="201"/>
        <end position="221"/>
    </location>
</feature>
<keyword evidence="4 7" id="KW-0472">Membrane</keyword>
<evidence type="ECO:0000256" key="7">
    <source>
        <dbReference type="SAM" id="Phobius"/>
    </source>
</evidence>
<comment type="subcellular location">
    <subcellularLocation>
        <location evidence="1">Membrane</location>
        <topology evidence="1">Multi-pass membrane protein</topology>
    </subcellularLocation>
</comment>
<evidence type="ECO:0000256" key="1">
    <source>
        <dbReference type="ARBA" id="ARBA00004141"/>
    </source>
</evidence>
<protein>
    <recommendedName>
        <fullName evidence="8">Rhodopsin domain-containing protein</fullName>
    </recommendedName>
</protein>
<evidence type="ECO:0000256" key="6">
    <source>
        <dbReference type="SAM" id="MobiDB-lite"/>
    </source>
</evidence>
<feature type="domain" description="Rhodopsin" evidence="8">
    <location>
        <begin position="53"/>
        <end position="294"/>
    </location>
</feature>
<evidence type="ECO:0000256" key="4">
    <source>
        <dbReference type="ARBA" id="ARBA00023136"/>
    </source>
</evidence>
<evidence type="ECO:0000256" key="5">
    <source>
        <dbReference type="ARBA" id="ARBA00038359"/>
    </source>
</evidence>
<dbReference type="EMBL" id="MU853360">
    <property type="protein sequence ID" value="KAK4108864.1"/>
    <property type="molecule type" value="Genomic_DNA"/>
</dbReference>
<reference evidence="9" key="2">
    <citation type="submission" date="2023-05" db="EMBL/GenBank/DDBJ databases">
        <authorList>
            <consortium name="Lawrence Berkeley National Laboratory"/>
            <person name="Steindorff A."/>
            <person name="Hensen N."/>
            <person name="Bonometti L."/>
            <person name="Westerberg I."/>
            <person name="Brannstrom I.O."/>
            <person name="Guillou S."/>
            <person name="Cros-Aarteil S."/>
            <person name="Calhoun S."/>
            <person name="Haridas S."/>
            <person name="Kuo A."/>
            <person name="Mondo S."/>
            <person name="Pangilinan J."/>
            <person name="Riley R."/>
            <person name="Labutti K."/>
            <person name="Andreopoulos B."/>
            <person name="Lipzen A."/>
            <person name="Chen C."/>
            <person name="Yanf M."/>
            <person name="Daum C."/>
            <person name="Ng V."/>
            <person name="Clum A."/>
            <person name="Ohm R."/>
            <person name="Martin F."/>
            <person name="Silar P."/>
            <person name="Natvig D."/>
            <person name="Lalanne C."/>
            <person name="Gautier V."/>
            <person name="Ament-Velasquez S.L."/>
            <person name="Kruys A."/>
            <person name="Hutchinson M.I."/>
            <person name="Powell A.J."/>
            <person name="Barry K."/>
            <person name="Miller A.N."/>
            <person name="Grigoriev I.V."/>
            <person name="Debuchy R."/>
            <person name="Gladieux P."/>
            <person name="Thoren M.H."/>
            <person name="Johannesson H."/>
        </authorList>
    </citation>
    <scope>NUCLEOTIDE SEQUENCE</scope>
    <source>
        <strain evidence="9">CBS 508.74</strain>
    </source>
</reference>
<dbReference type="PANTHER" id="PTHR33048">
    <property type="entry name" value="PTH11-LIKE INTEGRAL MEMBRANE PROTEIN (AFU_ORTHOLOGUE AFUA_5G11245)"/>
    <property type="match status" value="1"/>
</dbReference>
<feature type="transmembrane region" description="Helical" evidence="7">
    <location>
        <begin position="265"/>
        <end position="287"/>
    </location>
</feature>
<dbReference type="Pfam" id="PF20684">
    <property type="entry name" value="Fung_rhodopsin"/>
    <property type="match status" value="1"/>
</dbReference>
<keyword evidence="2 7" id="KW-0812">Transmembrane</keyword>
<evidence type="ECO:0000259" key="8">
    <source>
        <dbReference type="Pfam" id="PF20684"/>
    </source>
</evidence>
<feature type="transmembrane region" description="Helical" evidence="7">
    <location>
        <begin position="146"/>
        <end position="165"/>
    </location>
</feature>
<dbReference type="PANTHER" id="PTHR33048:SF160">
    <property type="entry name" value="SAT4 FAMILY MEMBRANE PROTEIN"/>
    <property type="match status" value="1"/>
</dbReference>
<keyword evidence="10" id="KW-1185">Reference proteome</keyword>
<dbReference type="RefSeq" id="XP_064666434.1">
    <property type="nucleotide sequence ID" value="XM_064813870.1"/>
</dbReference>
<dbReference type="InterPro" id="IPR052337">
    <property type="entry name" value="SAT4-like"/>
</dbReference>
<comment type="caution">
    <text evidence="9">The sequence shown here is derived from an EMBL/GenBank/DDBJ whole genome shotgun (WGS) entry which is preliminary data.</text>
</comment>
<comment type="similarity">
    <text evidence="5">Belongs to the SAT4 family.</text>
</comment>
<feature type="transmembrane region" description="Helical" evidence="7">
    <location>
        <begin position="64"/>
        <end position="89"/>
    </location>
</feature>
<evidence type="ECO:0000256" key="3">
    <source>
        <dbReference type="ARBA" id="ARBA00022989"/>
    </source>
</evidence>
<proteinExistence type="inferred from homology"/>
<dbReference type="AlphaFoldDB" id="A0AAN6QEV1"/>
<sequence length="402" mass="44254">MDSGFPADMNPDGPAMVPPPGEVSNFDSPDGNHTLGFAIIITGSVIATLSVVVRLISRALTKRWFGLADAFLVCALGLYGGFQYVIWHASAYPGIGYHQWNFPLHDMNYVLYNVHLGALLYGPAMMCLKLSILIDWLHIFASPSRNFMFWSIHALIWSNVIFYTVGEFAEIFQCIPSQKIWDIFYEGGYCKVDIAAHNASAAIVNLISDLAILALPNWAIWRMNVSFHRKLGVSLLFTVGLLCCIMGALRLISLVPLIDSPDLTYWMPILGLYSSAEIGIGFMIMGLPAMPKVVKSLPFSESVVSLIRSFGESGARWSKKANDAIRAPTLPRPLTRKRRGMWTITELQETELGKTQGVTSTTMLSSIRGDYDVLDAGSDRASQAPLPSIAEHGRGKDADNMV</sequence>
<feature type="region of interest" description="Disordered" evidence="6">
    <location>
        <begin position="1"/>
        <end position="23"/>
    </location>
</feature>
<dbReference type="GO" id="GO:0016020">
    <property type="term" value="C:membrane"/>
    <property type="evidence" value="ECO:0007669"/>
    <property type="project" value="UniProtKB-SubCell"/>
</dbReference>
<reference evidence="9" key="1">
    <citation type="journal article" date="2023" name="Mol. Phylogenet. Evol.">
        <title>Genome-scale phylogeny and comparative genomics of the fungal order Sordariales.</title>
        <authorList>
            <person name="Hensen N."/>
            <person name="Bonometti L."/>
            <person name="Westerberg I."/>
            <person name="Brannstrom I.O."/>
            <person name="Guillou S."/>
            <person name="Cros-Aarteil S."/>
            <person name="Calhoun S."/>
            <person name="Haridas S."/>
            <person name="Kuo A."/>
            <person name="Mondo S."/>
            <person name="Pangilinan J."/>
            <person name="Riley R."/>
            <person name="LaButti K."/>
            <person name="Andreopoulos B."/>
            <person name="Lipzen A."/>
            <person name="Chen C."/>
            <person name="Yan M."/>
            <person name="Daum C."/>
            <person name="Ng V."/>
            <person name="Clum A."/>
            <person name="Steindorff A."/>
            <person name="Ohm R.A."/>
            <person name="Martin F."/>
            <person name="Silar P."/>
            <person name="Natvig D.O."/>
            <person name="Lalanne C."/>
            <person name="Gautier V."/>
            <person name="Ament-Velasquez S.L."/>
            <person name="Kruys A."/>
            <person name="Hutchinson M.I."/>
            <person name="Powell A.J."/>
            <person name="Barry K."/>
            <person name="Miller A.N."/>
            <person name="Grigoriev I.V."/>
            <person name="Debuchy R."/>
            <person name="Gladieux P."/>
            <person name="Hiltunen Thoren M."/>
            <person name="Johannesson H."/>
        </authorList>
    </citation>
    <scope>NUCLEOTIDE SEQUENCE</scope>
    <source>
        <strain evidence="9">CBS 508.74</strain>
    </source>
</reference>
<feature type="region of interest" description="Disordered" evidence="6">
    <location>
        <begin position="378"/>
        <end position="402"/>
    </location>
</feature>
<evidence type="ECO:0000313" key="10">
    <source>
        <dbReference type="Proteomes" id="UP001302812"/>
    </source>
</evidence>
<evidence type="ECO:0000313" key="9">
    <source>
        <dbReference type="EMBL" id="KAK4108864.1"/>
    </source>
</evidence>
<dbReference type="InterPro" id="IPR049326">
    <property type="entry name" value="Rhodopsin_dom_fungi"/>
</dbReference>
<feature type="transmembrane region" description="Helical" evidence="7">
    <location>
        <begin position="35"/>
        <end position="57"/>
    </location>
</feature>
<dbReference type="Proteomes" id="UP001302812">
    <property type="component" value="Unassembled WGS sequence"/>
</dbReference>